<proteinExistence type="predicted"/>
<dbReference type="Pfam" id="PF01083">
    <property type="entry name" value="Cutinase"/>
    <property type="match status" value="1"/>
</dbReference>
<keyword evidence="1" id="KW-0378">Hydrolase</keyword>
<name>M2STL4_COCH5</name>
<evidence type="ECO:0000313" key="5">
    <source>
        <dbReference type="Proteomes" id="UP000016936"/>
    </source>
</evidence>
<evidence type="ECO:0000256" key="2">
    <source>
        <dbReference type="ARBA" id="ARBA00023157"/>
    </source>
</evidence>
<dbReference type="Gene3D" id="3.40.50.1820">
    <property type="entry name" value="alpha/beta hydrolase"/>
    <property type="match status" value="1"/>
</dbReference>
<evidence type="ECO:0000313" key="4">
    <source>
        <dbReference type="EMBL" id="EMD88710.1"/>
    </source>
</evidence>
<dbReference type="GO" id="GO:0052689">
    <property type="term" value="F:carboxylic ester hydrolase activity"/>
    <property type="evidence" value="ECO:0007669"/>
    <property type="project" value="UniProtKB-ARBA"/>
</dbReference>
<keyword evidence="3" id="KW-0732">Signal</keyword>
<protein>
    <submittedName>
        <fullName evidence="4">Carbohydrate esterase family 5 protein</fullName>
    </submittedName>
</protein>
<evidence type="ECO:0000256" key="3">
    <source>
        <dbReference type="SAM" id="SignalP"/>
    </source>
</evidence>
<dbReference type="Proteomes" id="UP000016936">
    <property type="component" value="Unassembled WGS sequence"/>
</dbReference>
<dbReference type="PANTHER" id="PTHR33630">
    <property type="entry name" value="CUTINASE RV1984C-RELATED-RELATED"/>
    <property type="match status" value="1"/>
</dbReference>
<reference evidence="5" key="2">
    <citation type="journal article" date="2013" name="PLoS Genet.">
        <title>Comparative genome structure, secondary metabolite, and effector coding capacity across Cochliobolus pathogens.</title>
        <authorList>
            <person name="Condon B.J."/>
            <person name="Leng Y."/>
            <person name="Wu D."/>
            <person name="Bushley K.E."/>
            <person name="Ohm R.A."/>
            <person name="Otillar R."/>
            <person name="Martin J."/>
            <person name="Schackwitz W."/>
            <person name="Grimwood J."/>
            <person name="MohdZainudin N."/>
            <person name="Xue C."/>
            <person name="Wang R."/>
            <person name="Manning V.A."/>
            <person name="Dhillon B."/>
            <person name="Tu Z.J."/>
            <person name="Steffenson B.J."/>
            <person name="Salamov A."/>
            <person name="Sun H."/>
            <person name="Lowry S."/>
            <person name="LaButti K."/>
            <person name="Han J."/>
            <person name="Copeland A."/>
            <person name="Lindquist E."/>
            <person name="Barry K."/>
            <person name="Schmutz J."/>
            <person name="Baker S.E."/>
            <person name="Ciuffetti L.M."/>
            <person name="Grigoriev I.V."/>
            <person name="Zhong S."/>
            <person name="Turgeon B.G."/>
        </authorList>
    </citation>
    <scope>NUCLEOTIDE SEQUENCE [LARGE SCALE GENOMIC DNA]</scope>
    <source>
        <strain evidence="5">C5 / ATCC 48332 / race O</strain>
    </source>
</reference>
<reference evidence="4 5" key="1">
    <citation type="journal article" date="2012" name="PLoS Pathog.">
        <title>Diverse lifestyles and strategies of plant pathogenesis encoded in the genomes of eighteen Dothideomycetes fungi.</title>
        <authorList>
            <person name="Ohm R.A."/>
            <person name="Feau N."/>
            <person name="Henrissat B."/>
            <person name="Schoch C.L."/>
            <person name="Horwitz B.A."/>
            <person name="Barry K.W."/>
            <person name="Condon B.J."/>
            <person name="Copeland A.C."/>
            <person name="Dhillon B."/>
            <person name="Glaser F."/>
            <person name="Hesse C.N."/>
            <person name="Kosti I."/>
            <person name="LaButti K."/>
            <person name="Lindquist E.A."/>
            <person name="Lucas S."/>
            <person name="Salamov A.A."/>
            <person name="Bradshaw R.E."/>
            <person name="Ciuffetti L."/>
            <person name="Hamelin R.C."/>
            <person name="Kema G.H.J."/>
            <person name="Lawrence C."/>
            <person name="Scott J.A."/>
            <person name="Spatafora J.W."/>
            <person name="Turgeon B.G."/>
            <person name="de Wit P.J.G.M."/>
            <person name="Zhong S."/>
            <person name="Goodwin S.B."/>
            <person name="Grigoriev I.V."/>
        </authorList>
    </citation>
    <scope>NUCLEOTIDE SEQUENCE [LARGE SCALE GENOMIC DNA]</scope>
    <source>
        <strain evidence="5">C5 / ATCC 48332 / race O</strain>
    </source>
</reference>
<accession>M2STL4</accession>
<dbReference type="OMA" id="HYGDPIC"/>
<dbReference type="eggNOG" id="ENOG502SNA2">
    <property type="taxonomic scope" value="Eukaryota"/>
</dbReference>
<feature type="chain" id="PRO_5004025796" evidence="3">
    <location>
        <begin position="21"/>
        <end position="357"/>
    </location>
</feature>
<dbReference type="EMBL" id="KB445580">
    <property type="protein sequence ID" value="EMD88710.1"/>
    <property type="molecule type" value="Genomic_DNA"/>
</dbReference>
<keyword evidence="5" id="KW-1185">Reference proteome</keyword>
<dbReference type="SMART" id="SM01110">
    <property type="entry name" value="Cutinase"/>
    <property type="match status" value="1"/>
</dbReference>
<dbReference type="SUPFAM" id="SSF53474">
    <property type="entry name" value="alpha/beta-Hydrolases"/>
    <property type="match status" value="1"/>
</dbReference>
<keyword evidence="2" id="KW-1015">Disulfide bond</keyword>
<dbReference type="HOGENOM" id="CLU_040058_0_0_1"/>
<dbReference type="OrthoDB" id="2586582at2759"/>
<feature type="signal peptide" evidence="3">
    <location>
        <begin position="1"/>
        <end position="20"/>
    </location>
</feature>
<organism evidence="4 5">
    <name type="scientific">Cochliobolus heterostrophus (strain C5 / ATCC 48332 / race O)</name>
    <name type="common">Southern corn leaf blight fungus</name>
    <name type="synonym">Bipolaris maydis</name>
    <dbReference type="NCBI Taxonomy" id="701091"/>
    <lineage>
        <taxon>Eukaryota</taxon>
        <taxon>Fungi</taxon>
        <taxon>Dikarya</taxon>
        <taxon>Ascomycota</taxon>
        <taxon>Pezizomycotina</taxon>
        <taxon>Dothideomycetes</taxon>
        <taxon>Pleosporomycetidae</taxon>
        <taxon>Pleosporales</taxon>
        <taxon>Pleosporineae</taxon>
        <taxon>Pleosporaceae</taxon>
        <taxon>Bipolaris</taxon>
    </lineage>
</organism>
<dbReference type="InterPro" id="IPR000675">
    <property type="entry name" value="Cutinase/axe"/>
</dbReference>
<gene>
    <name evidence="4" type="ORF">COCHEDRAFT_1158656</name>
</gene>
<dbReference type="PANTHER" id="PTHR33630:SF13">
    <property type="entry name" value="ACETYLXYLAN ESTERASE"/>
    <property type="match status" value="1"/>
</dbReference>
<evidence type="ECO:0000256" key="1">
    <source>
        <dbReference type="ARBA" id="ARBA00022801"/>
    </source>
</evidence>
<dbReference type="InterPro" id="IPR029058">
    <property type="entry name" value="AB_hydrolase_fold"/>
</dbReference>
<sequence length="357" mass="36887">MRLGLASTLLALSGSSLVLAQKRCDAPYPSVYCNTTSILAFNSDACKPFHIFVVRGSDEPYPGRLGNLTQQVCSAIGGTAKCGYEDVEYPAKSSAWSKTSWCDSATKGAKNGQQQMRAYSEKCPDSKLIVLGFSQGGSVAQDMLGGGGGPTFECEQGDNPGLDASVAPGANVVAAVTFGAVSRSRNQNFTVGGGKDFDGTRARTPEQLANLTQYSDVLLDYCHYGDPICAVGSEPQDVTEHLNYFIKHNAEVTKWVAGMAKASTGDVSVRPSKPVVVQAAPSSTALSSSTQSVAAKPIKTEAPTTTSTAVLAPAVLPSVTDGAAAAEQTGVANAATGTVRVVLGYLTVLGAVVVMLV</sequence>
<dbReference type="AlphaFoldDB" id="M2STL4"/>